<comment type="caution">
    <text evidence="1">The sequence shown here is derived from an EMBL/GenBank/DDBJ whole genome shotgun (WGS) entry which is preliminary data.</text>
</comment>
<proteinExistence type="predicted"/>
<dbReference type="Proteomes" id="UP001321473">
    <property type="component" value="Unassembled WGS sequence"/>
</dbReference>
<dbReference type="EMBL" id="JARKHS020027910">
    <property type="protein sequence ID" value="KAK8764944.1"/>
    <property type="molecule type" value="Genomic_DNA"/>
</dbReference>
<sequence length="92" mass="9404">MSLVCVDAVSAQNAAAFRDATLSATDLDPFAALTSVLCCQLPASIGPCVLPAFGCAIPPELFMSAVLVPFAMVIDIESHDAQPVPAVAKDQG</sequence>
<name>A0AAQ4DR54_AMBAM</name>
<reference evidence="1 2" key="1">
    <citation type="journal article" date="2023" name="Arcadia Sci">
        <title>De novo assembly of a long-read Amblyomma americanum tick genome.</title>
        <authorList>
            <person name="Chou S."/>
            <person name="Poskanzer K.E."/>
            <person name="Rollins M."/>
            <person name="Thuy-Boun P.S."/>
        </authorList>
    </citation>
    <scope>NUCLEOTIDE SEQUENCE [LARGE SCALE GENOMIC DNA]</scope>
    <source>
        <strain evidence="1">F_SG_1</strain>
        <tissue evidence="1">Salivary glands</tissue>
    </source>
</reference>
<organism evidence="1 2">
    <name type="scientific">Amblyomma americanum</name>
    <name type="common">Lone star tick</name>
    <dbReference type="NCBI Taxonomy" id="6943"/>
    <lineage>
        <taxon>Eukaryota</taxon>
        <taxon>Metazoa</taxon>
        <taxon>Ecdysozoa</taxon>
        <taxon>Arthropoda</taxon>
        <taxon>Chelicerata</taxon>
        <taxon>Arachnida</taxon>
        <taxon>Acari</taxon>
        <taxon>Parasitiformes</taxon>
        <taxon>Ixodida</taxon>
        <taxon>Ixodoidea</taxon>
        <taxon>Ixodidae</taxon>
        <taxon>Amblyomminae</taxon>
        <taxon>Amblyomma</taxon>
    </lineage>
</organism>
<gene>
    <name evidence="1" type="ORF">V5799_032446</name>
</gene>
<protein>
    <submittedName>
        <fullName evidence="1">Uncharacterized protein</fullName>
    </submittedName>
</protein>
<keyword evidence="2" id="KW-1185">Reference proteome</keyword>
<evidence type="ECO:0000313" key="2">
    <source>
        <dbReference type="Proteomes" id="UP001321473"/>
    </source>
</evidence>
<accession>A0AAQ4DR54</accession>
<dbReference type="AlphaFoldDB" id="A0AAQ4DR54"/>
<evidence type="ECO:0000313" key="1">
    <source>
        <dbReference type="EMBL" id="KAK8764944.1"/>
    </source>
</evidence>